<dbReference type="Proteomes" id="UP000042997">
    <property type="component" value="Unassembled WGS sequence"/>
</dbReference>
<organism evidence="2 3">
    <name type="scientific">Rhodococcus ruber</name>
    <dbReference type="NCBI Taxonomy" id="1830"/>
    <lineage>
        <taxon>Bacteria</taxon>
        <taxon>Bacillati</taxon>
        <taxon>Actinomycetota</taxon>
        <taxon>Actinomycetes</taxon>
        <taxon>Mycobacteriales</taxon>
        <taxon>Nocardiaceae</taxon>
        <taxon>Rhodococcus</taxon>
    </lineage>
</organism>
<feature type="region of interest" description="Disordered" evidence="1">
    <location>
        <begin position="1"/>
        <end position="64"/>
    </location>
</feature>
<dbReference type="AlphaFoldDB" id="A0A098BHR2"/>
<reference evidence="2 3" key="1">
    <citation type="journal article" date="2014" name="Genome Announc.">
        <title>Draft Genome Sequence of Propane- and Butane-Oxidizing Actinobacterium Rhodococcus ruber IEGM 231.</title>
        <authorList>
            <person name="Ivshina I.B."/>
            <person name="Kuyukina M.S."/>
            <person name="Krivoruchko A.V."/>
            <person name="Barbe V."/>
            <person name="Fischer C."/>
        </authorList>
    </citation>
    <scope>NUCLEOTIDE SEQUENCE [LARGE SCALE GENOMIC DNA]</scope>
</reference>
<gene>
    <name evidence="2" type="ORF">RHRU231_230094</name>
</gene>
<name>A0A098BHR2_9NOCA</name>
<evidence type="ECO:0000313" key="3">
    <source>
        <dbReference type="Proteomes" id="UP000042997"/>
    </source>
</evidence>
<evidence type="ECO:0000256" key="1">
    <source>
        <dbReference type="SAM" id="MobiDB-lite"/>
    </source>
</evidence>
<sequence>MCSSPMSARGTWRSRVRRPSPRPVRPHGSEPPTRPGNLLRALFNGRAGGAGAAAPPDPSPRLVLGDAVDAAPAAEERPGVHSHDAPARIRGRQDLRGLVVGGVAEAAGDHPAVDHVVVDVAVVHPALVVAHRGRGRHPDDAPRLAADVGRVLQPVDDLGGDVEVRVAPVALVVDEDHTRGRDRGDDVDVPAGAVAFLVPRQPARQPDRAGRAEGAPQFRFDRGLVQVRVAPGVELDGLGEQDGAETVDLDAAALVDQHRGDALDAGALEHERRDPGVVVPAGPVLGAPPVEHPVDPAAAAVVVEDEGRPDVAHPGVVQRGLDQFDVAGQVSARRVDLAGIGHHRDGFELGDGMRDRGPRGAGLVALLRGVAQRVSLGGEGHPRALVRFALRGHAPAHRVAPKGACASTGAVSEP</sequence>
<protein>
    <submittedName>
        <fullName evidence="2">Uncharacterized protein</fullName>
    </submittedName>
</protein>
<accession>A0A098BHR2</accession>
<proteinExistence type="predicted"/>
<dbReference type="EMBL" id="CCSD01000032">
    <property type="protein sequence ID" value="CDZ87266.1"/>
    <property type="molecule type" value="Genomic_DNA"/>
</dbReference>
<evidence type="ECO:0000313" key="2">
    <source>
        <dbReference type="EMBL" id="CDZ87266.1"/>
    </source>
</evidence>